<name>A0ABS8RMS8_DATST</name>
<protein>
    <submittedName>
        <fullName evidence="1">Uncharacterized protein</fullName>
    </submittedName>
</protein>
<reference evidence="1 2" key="1">
    <citation type="journal article" date="2021" name="BMC Genomics">
        <title>Datura genome reveals duplications of psychoactive alkaloid biosynthetic genes and high mutation rate following tissue culture.</title>
        <authorList>
            <person name="Rajewski A."/>
            <person name="Carter-House D."/>
            <person name="Stajich J."/>
            <person name="Litt A."/>
        </authorList>
    </citation>
    <scope>NUCLEOTIDE SEQUENCE [LARGE SCALE GENOMIC DNA]</scope>
    <source>
        <strain evidence="1">AR-01</strain>
    </source>
</reference>
<organism evidence="1 2">
    <name type="scientific">Datura stramonium</name>
    <name type="common">Jimsonweed</name>
    <name type="synonym">Common thornapple</name>
    <dbReference type="NCBI Taxonomy" id="4076"/>
    <lineage>
        <taxon>Eukaryota</taxon>
        <taxon>Viridiplantae</taxon>
        <taxon>Streptophyta</taxon>
        <taxon>Embryophyta</taxon>
        <taxon>Tracheophyta</taxon>
        <taxon>Spermatophyta</taxon>
        <taxon>Magnoliopsida</taxon>
        <taxon>eudicotyledons</taxon>
        <taxon>Gunneridae</taxon>
        <taxon>Pentapetalae</taxon>
        <taxon>asterids</taxon>
        <taxon>lamiids</taxon>
        <taxon>Solanales</taxon>
        <taxon>Solanaceae</taxon>
        <taxon>Solanoideae</taxon>
        <taxon>Datureae</taxon>
        <taxon>Datura</taxon>
    </lineage>
</organism>
<sequence>MVLGCWVNCDSPYFSVLIAVGSAQGLFAHCWRQIVIIVFPVTTVFSPIAFVHNSITILKFGKLSVLKTF</sequence>
<evidence type="ECO:0000313" key="1">
    <source>
        <dbReference type="EMBL" id="MCD7448092.1"/>
    </source>
</evidence>
<accession>A0ABS8RMS8</accession>
<gene>
    <name evidence="1" type="ORF">HAX54_038186</name>
</gene>
<dbReference type="Proteomes" id="UP000823775">
    <property type="component" value="Unassembled WGS sequence"/>
</dbReference>
<evidence type="ECO:0000313" key="2">
    <source>
        <dbReference type="Proteomes" id="UP000823775"/>
    </source>
</evidence>
<comment type="caution">
    <text evidence="1">The sequence shown here is derived from an EMBL/GenBank/DDBJ whole genome shotgun (WGS) entry which is preliminary data.</text>
</comment>
<keyword evidence="2" id="KW-1185">Reference proteome</keyword>
<proteinExistence type="predicted"/>
<dbReference type="EMBL" id="JACEIK010000052">
    <property type="protein sequence ID" value="MCD7448092.1"/>
    <property type="molecule type" value="Genomic_DNA"/>
</dbReference>